<dbReference type="SUPFAM" id="SSF51905">
    <property type="entry name" value="FAD/NAD(P)-binding domain"/>
    <property type="match status" value="1"/>
</dbReference>
<dbReference type="Proteomes" id="UP000564496">
    <property type="component" value="Unassembled WGS sequence"/>
</dbReference>
<organism evidence="3 4">
    <name type="scientific">Nocardioides panzhihuensis</name>
    <dbReference type="NCBI Taxonomy" id="860243"/>
    <lineage>
        <taxon>Bacteria</taxon>
        <taxon>Bacillati</taxon>
        <taxon>Actinomycetota</taxon>
        <taxon>Actinomycetes</taxon>
        <taxon>Propionibacteriales</taxon>
        <taxon>Nocardioidaceae</taxon>
        <taxon>Nocardioides</taxon>
    </lineage>
</organism>
<evidence type="ECO:0000313" key="4">
    <source>
        <dbReference type="Proteomes" id="UP000564496"/>
    </source>
</evidence>
<dbReference type="Gene3D" id="3.50.50.60">
    <property type="entry name" value="FAD/NAD(P)-binding domain"/>
    <property type="match status" value="1"/>
</dbReference>
<dbReference type="PRINTS" id="PR00420">
    <property type="entry name" value="RNGMNOXGNASE"/>
</dbReference>
<evidence type="ECO:0000313" key="3">
    <source>
        <dbReference type="EMBL" id="NYI78327.1"/>
    </source>
</evidence>
<dbReference type="InterPro" id="IPR050631">
    <property type="entry name" value="PheA/TfdB_FAD_monoxygenase"/>
</dbReference>
<proteinExistence type="predicted"/>
<dbReference type="Pfam" id="PF01494">
    <property type="entry name" value="FAD_binding_3"/>
    <property type="match status" value="1"/>
</dbReference>
<dbReference type="PANTHER" id="PTHR43476:SF3">
    <property type="entry name" value="FAD-BINDING MONOOXYGENASE"/>
    <property type="match status" value="1"/>
</dbReference>
<keyword evidence="4" id="KW-1185">Reference proteome</keyword>
<name>A0A7Z0DN94_9ACTN</name>
<dbReference type="GO" id="GO:0019622">
    <property type="term" value="P:3-(3-hydroxy)phenylpropionate catabolic process"/>
    <property type="evidence" value="ECO:0007669"/>
    <property type="project" value="TreeGrafter"/>
</dbReference>
<dbReference type="RefSeq" id="WP_179658669.1">
    <property type="nucleotide sequence ID" value="NZ_JACBZR010000001.1"/>
</dbReference>
<dbReference type="GO" id="GO:0008688">
    <property type="term" value="F:3-(3-hydroxyphenyl)propionate hydroxylase activity"/>
    <property type="evidence" value="ECO:0007669"/>
    <property type="project" value="UniProtKB-EC"/>
</dbReference>
<keyword evidence="1 3" id="KW-0560">Oxidoreductase</keyword>
<dbReference type="NCBIfam" id="NF004829">
    <property type="entry name" value="PRK06183.1-3"/>
    <property type="match status" value="1"/>
</dbReference>
<reference evidence="3 4" key="1">
    <citation type="submission" date="2020-07" db="EMBL/GenBank/DDBJ databases">
        <title>Sequencing the genomes of 1000 actinobacteria strains.</title>
        <authorList>
            <person name="Klenk H.-P."/>
        </authorList>
    </citation>
    <scope>NUCLEOTIDE SEQUENCE [LARGE SCALE GENOMIC DNA]</scope>
    <source>
        <strain evidence="3 4">DSM 26487</strain>
    </source>
</reference>
<dbReference type="GO" id="GO:0071949">
    <property type="term" value="F:FAD binding"/>
    <property type="evidence" value="ECO:0007669"/>
    <property type="project" value="InterPro"/>
</dbReference>
<dbReference type="EC" id="1.14.13.127" evidence="3"/>
<evidence type="ECO:0000256" key="1">
    <source>
        <dbReference type="ARBA" id="ARBA00023002"/>
    </source>
</evidence>
<dbReference type="NCBIfam" id="NF004831">
    <property type="entry name" value="PRK06183.1-5"/>
    <property type="match status" value="1"/>
</dbReference>
<dbReference type="Gene3D" id="3.30.70.2450">
    <property type="match status" value="1"/>
</dbReference>
<dbReference type="InterPro" id="IPR036188">
    <property type="entry name" value="FAD/NAD-bd_sf"/>
</dbReference>
<feature type="domain" description="FAD-binding" evidence="2">
    <location>
        <begin position="12"/>
        <end position="347"/>
    </location>
</feature>
<accession>A0A7Z0DN94</accession>
<comment type="caution">
    <text evidence="3">The sequence shown here is derived from an EMBL/GenBank/DDBJ whole genome shotgun (WGS) entry which is preliminary data.</text>
</comment>
<dbReference type="InterPro" id="IPR002938">
    <property type="entry name" value="FAD-bd"/>
</dbReference>
<evidence type="ECO:0000259" key="2">
    <source>
        <dbReference type="Pfam" id="PF01494"/>
    </source>
</evidence>
<dbReference type="EMBL" id="JACBZR010000001">
    <property type="protein sequence ID" value="NYI78327.1"/>
    <property type="molecule type" value="Genomic_DNA"/>
</dbReference>
<dbReference type="AlphaFoldDB" id="A0A7Z0DN94"/>
<dbReference type="PANTHER" id="PTHR43476">
    <property type="entry name" value="3-(3-HYDROXY-PHENYL)PROPIONATE/3-HYDROXYCINNAMIC ACID HYDROXYLASE"/>
    <property type="match status" value="1"/>
</dbReference>
<gene>
    <name evidence="3" type="ORF">BJ988_002975</name>
</gene>
<sequence length="549" mass="59935">MEASAVQTIERDVVIVGAGPSGATLANLLAGHGLSVLVIDREPDVSDEPRAVGIDDEAIRTLQSFGMAEAVLDTAVRNAPIRYFDSRKRILAHVAPSARPYGWPRRNLFFQPTLETLLRCGLEAYDNVELRTGCTALELRQDAEGVTVVAAEGGERFAARAQYAVGADGGKSFVRQATSVALRGETAPMKWLVVDVEEDTWDAPYSAVYTSPERPSMTIPLPFGHRRFEFEILDGEDPESMAEEEAVERLMKPFYPDSPVPRILRRRVYWHHSRTAETFQAGRVFLVGDAAHLQPPFFGQGMNSGIRDVTNLAWKLGFVLTGRAGAGLLASYDAERREAAREMVDFATGIGRLYHPRSRATEAVRNVLFRGAQRLPGARDYILQMKHKPVPRYRDGFVVTAPRSDKGSLVGRAFPQPMVQRLDGARVRLDDVLGSRLALVGLVPGVAEALEPRLAARLRAHGGAVVQGHVPPAYRRAGQLDPETRSGSAPGGTDVIDVYDFDGGLRDLHLARPADEVYVVRPDRYVAAACSLGELDDVLGRLLGLLGSG</sequence>
<protein>
    <submittedName>
        <fullName evidence="3">3-(3-hydroxy-phenyl)propionate hydroxylase</fullName>
        <ecNumber evidence="3">1.14.13.127</ecNumber>
    </submittedName>
</protein>